<dbReference type="GeneID" id="91096693"/>
<feature type="transmembrane region" description="Helical" evidence="1">
    <location>
        <begin position="117"/>
        <end position="136"/>
    </location>
</feature>
<feature type="transmembrane region" description="Helical" evidence="1">
    <location>
        <begin position="21"/>
        <end position="42"/>
    </location>
</feature>
<evidence type="ECO:0000313" key="2">
    <source>
        <dbReference type="EMBL" id="WWC91082.1"/>
    </source>
</evidence>
<dbReference type="RefSeq" id="XP_066077845.1">
    <property type="nucleotide sequence ID" value="XM_066221748.1"/>
</dbReference>
<keyword evidence="3" id="KW-1185">Reference proteome</keyword>
<feature type="transmembrane region" description="Helical" evidence="1">
    <location>
        <begin position="54"/>
        <end position="74"/>
    </location>
</feature>
<evidence type="ECO:0000256" key="1">
    <source>
        <dbReference type="SAM" id="Phobius"/>
    </source>
</evidence>
<keyword evidence="1" id="KW-0472">Membrane</keyword>
<name>A0AAX4K0F3_9TREE</name>
<proteinExistence type="predicted"/>
<dbReference type="AlphaFoldDB" id="A0AAX4K0F3"/>
<evidence type="ECO:0000313" key="3">
    <source>
        <dbReference type="Proteomes" id="UP001355207"/>
    </source>
</evidence>
<accession>A0AAX4K0F3</accession>
<reference evidence="2 3" key="1">
    <citation type="submission" date="2024-01" db="EMBL/GenBank/DDBJ databases">
        <title>Comparative genomics of Cryptococcus and Kwoniella reveals pathogenesis evolution and contrasting modes of karyotype evolution via chromosome fusion or intercentromeric recombination.</title>
        <authorList>
            <person name="Coelho M.A."/>
            <person name="David-Palma M."/>
            <person name="Shea T."/>
            <person name="Bowers K."/>
            <person name="McGinley-Smith S."/>
            <person name="Mohammad A.W."/>
            <person name="Gnirke A."/>
            <person name="Yurkov A.M."/>
            <person name="Nowrousian M."/>
            <person name="Sun S."/>
            <person name="Cuomo C.A."/>
            <person name="Heitman J."/>
        </authorList>
    </citation>
    <scope>NUCLEOTIDE SEQUENCE [LARGE SCALE GENOMIC DNA]</scope>
    <source>
        <strain evidence="2 3">CBS 6074</strain>
    </source>
</reference>
<organism evidence="2 3">
    <name type="scientific">Kwoniella dendrophila CBS 6074</name>
    <dbReference type="NCBI Taxonomy" id="1295534"/>
    <lineage>
        <taxon>Eukaryota</taxon>
        <taxon>Fungi</taxon>
        <taxon>Dikarya</taxon>
        <taxon>Basidiomycota</taxon>
        <taxon>Agaricomycotina</taxon>
        <taxon>Tremellomycetes</taxon>
        <taxon>Tremellales</taxon>
        <taxon>Cryptococcaceae</taxon>
        <taxon>Kwoniella</taxon>
    </lineage>
</organism>
<feature type="transmembrane region" description="Helical" evidence="1">
    <location>
        <begin position="86"/>
        <end position="105"/>
    </location>
</feature>
<gene>
    <name evidence="2" type="ORF">L201_006023</name>
</gene>
<dbReference type="EMBL" id="CP144105">
    <property type="protein sequence ID" value="WWC91082.1"/>
    <property type="molecule type" value="Genomic_DNA"/>
</dbReference>
<keyword evidence="1" id="KW-1133">Transmembrane helix</keyword>
<protein>
    <submittedName>
        <fullName evidence="2">Uncharacterized protein</fullName>
    </submittedName>
</protein>
<sequence>MPLFKSDPSGTVVKRAFLIESFFNLLSFPLITNTETVLYYLLRDPTSQINASSILFSRLFGGLVIGGLTTCLIYGSKHIPSRRNVYWTLGMGEIFLIPILLLEALKSNQDKNKALSTYTALGSISLLLPPLLWRVYILYIRPDLIGDENQIKKDERQPLIRDEQ</sequence>
<keyword evidence="1" id="KW-0812">Transmembrane</keyword>
<dbReference type="Proteomes" id="UP001355207">
    <property type="component" value="Chromosome 8"/>
</dbReference>